<reference evidence="2 3" key="1">
    <citation type="submission" date="2018-01" db="EMBL/GenBank/DDBJ databases">
        <title>Saezia sanguinis gen. nov., sp. nov., in the order Burkholderiales isolated from human blood.</title>
        <authorList>
            <person name="Medina-Pascual M.J."/>
            <person name="Valdezate S."/>
            <person name="Monzon S."/>
            <person name="Cuesta I."/>
            <person name="Carrasco G."/>
            <person name="Villalon P."/>
            <person name="Saez-Nieto J.A."/>
        </authorList>
    </citation>
    <scope>NUCLEOTIDE SEQUENCE [LARGE SCALE GENOMIC DNA]</scope>
    <source>
        <strain evidence="2 3">CNM695-12</strain>
    </source>
</reference>
<dbReference type="EMBL" id="PQSP01000001">
    <property type="protein sequence ID" value="RUS67652.1"/>
    <property type="molecule type" value="Genomic_DNA"/>
</dbReference>
<keyword evidence="1" id="KW-0812">Transmembrane</keyword>
<organism evidence="2 3">
    <name type="scientific">Saezia sanguinis</name>
    <dbReference type="NCBI Taxonomy" id="1965230"/>
    <lineage>
        <taxon>Bacteria</taxon>
        <taxon>Pseudomonadati</taxon>
        <taxon>Pseudomonadota</taxon>
        <taxon>Betaproteobacteria</taxon>
        <taxon>Burkholderiales</taxon>
        <taxon>Saeziaceae</taxon>
        <taxon>Saezia</taxon>
    </lineage>
</organism>
<evidence type="ECO:0000313" key="2">
    <source>
        <dbReference type="EMBL" id="RUS67652.1"/>
    </source>
</evidence>
<sequence length="59" mass="6967">MNLWWDIMLSSGHVYHLKKESEVMGLHCLPVVPLCVLMLFIHMYEFVYHIGKNKSVYSV</sequence>
<keyword evidence="3" id="KW-1185">Reference proteome</keyword>
<dbReference type="Proteomes" id="UP000286947">
    <property type="component" value="Unassembled WGS sequence"/>
</dbReference>
<gene>
    <name evidence="2" type="ORF">CUZ56_00127</name>
</gene>
<accession>A0A433SG12</accession>
<name>A0A433SG12_9BURK</name>
<protein>
    <submittedName>
        <fullName evidence="2">Uncharacterized protein</fullName>
    </submittedName>
</protein>
<keyword evidence="1" id="KW-0472">Membrane</keyword>
<dbReference type="AlphaFoldDB" id="A0A433SG12"/>
<comment type="caution">
    <text evidence="2">The sequence shown here is derived from an EMBL/GenBank/DDBJ whole genome shotgun (WGS) entry which is preliminary data.</text>
</comment>
<proteinExistence type="predicted"/>
<evidence type="ECO:0000313" key="3">
    <source>
        <dbReference type="Proteomes" id="UP000286947"/>
    </source>
</evidence>
<feature type="transmembrane region" description="Helical" evidence="1">
    <location>
        <begin position="24"/>
        <end position="44"/>
    </location>
</feature>
<keyword evidence="1" id="KW-1133">Transmembrane helix</keyword>
<evidence type="ECO:0000256" key="1">
    <source>
        <dbReference type="SAM" id="Phobius"/>
    </source>
</evidence>